<name>A0A4S8MNV8_DENBC</name>
<dbReference type="Proteomes" id="UP000297245">
    <property type="component" value="Unassembled WGS sequence"/>
</dbReference>
<dbReference type="EMBL" id="ML179055">
    <property type="protein sequence ID" value="THV04512.1"/>
    <property type="molecule type" value="Genomic_DNA"/>
</dbReference>
<sequence length="142" mass="15504">MASGLINKTCTSSLDLIEITEDACRRLPKWYNDDLEVATCLLRALRQLNVGNIPNSLLDCARGEICDAVQLVGKIPSIKCSASDPSRCGLSLILNWGGGMSVWKKKKLVEWIDRVGYKLSNLIGQSGPKIILTTMSLAQHCA</sequence>
<gene>
    <name evidence="1" type="ORF">K435DRAFT_790902</name>
</gene>
<proteinExistence type="predicted"/>
<keyword evidence="2" id="KW-1185">Reference proteome</keyword>
<evidence type="ECO:0000313" key="2">
    <source>
        <dbReference type="Proteomes" id="UP000297245"/>
    </source>
</evidence>
<evidence type="ECO:0000313" key="1">
    <source>
        <dbReference type="EMBL" id="THV04512.1"/>
    </source>
</evidence>
<accession>A0A4S8MNV8</accession>
<reference evidence="1 2" key="1">
    <citation type="journal article" date="2019" name="Nat. Ecol. Evol.">
        <title>Megaphylogeny resolves global patterns of mushroom evolution.</title>
        <authorList>
            <person name="Varga T."/>
            <person name="Krizsan K."/>
            <person name="Foldi C."/>
            <person name="Dima B."/>
            <person name="Sanchez-Garcia M."/>
            <person name="Sanchez-Ramirez S."/>
            <person name="Szollosi G.J."/>
            <person name="Szarkandi J.G."/>
            <person name="Papp V."/>
            <person name="Albert L."/>
            <person name="Andreopoulos W."/>
            <person name="Angelini C."/>
            <person name="Antonin V."/>
            <person name="Barry K.W."/>
            <person name="Bougher N.L."/>
            <person name="Buchanan P."/>
            <person name="Buyck B."/>
            <person name="Bense V."/>
            <person name="Catcheside P."/>
            <person name="Chovatia M."/>
            <person name="Cooper J."/>
            <person name="Damon W."/>
            <person name="Desjardin D."/>
            <person name="Finy P."/>
            <person name="Geml J."/>
            <person name="Haridas S."/>
            <person name="Hughes K."/>
            <person name="Justo A."/>
            <person name="Karasinski D."/>
            <person name="Kautmanova I."/>
            <person name="Kiss B."/>
            <person name="Kocsube S."/>
            <person name="Kotiranta H."/>
            <person name="LaButti K.M."/>
            <person name="Lechner B.E."/>
            <person name="Liimatainen K."/>
            <person name="Lipzen A."/>
            <person name="Lukacs Z."/>
            <person name="Mihaltcheva S."/>
            <person name="Morgado L.N."/>
            <person name="Niskanen T."/>
            <person name="Noordeloos M.E."/>
            <person name="Ohm R.A."/>
            <person name="Ortiz-Santana B."/>
            <person name="Ovrebo C."/>
            <person name="Racz N."/>
            <person name="Riley R."/>
            <person name="Savchenko A."/>
            <person name="Shiryaev A."/>
            <person name="Soop K."/>
            <person name="Spirin V."/>
            <person name="Szebenyi C."/>
            <person name="Tomsovsky M."/>
            <person name="Tulloss R.E."/>
            <person name="Uehling J."/>
            <person name="Grigoriev I.V."/>
            <person name="Vagvolgyi C."/>
            <person name="Papp T."/>
            <person name="Martin F.M."/>
            <person name="Miettinen O."/>
            <person name="Hibbett D.S."/>
            <person name="Nagy L.G."/>
        </authorList>
    </citation>
    <scope>NUCLEOTIDE SEQUENCE [LARGE SCALE GENOMIC DNA]</scope>
    <source>
        <strain evidence="1 2">CBS 962.96</strain>
    </source>
</reference>
<protein>
    <submittedName>
        <fullName evidence="1">Uncharacterized protein</fullName>
    </submittedName>
</protein>
<dbReference type="AlphaFoldDB" id="A0A4S8MNV8"/>
<organism evidence="1 2">
    <name type="scientific">Dendrothele bispora (strain CBS 962.96)</name>
    <dbReference type="NCBI Taxonomy" id="1314807"/>
    <lineage>
        <taxon>Eukaryota</taxon>
        <taxon>Fungi</taxon>
        <taxon>Dikarya</taxon>
        <taxon>Basidiomycota</taxon>
        <taxon>Agaricomycotina</taxon>
        <taxon>Agaricomycetes</taxon>
        <taxon>Agaricomycetidae</taxon>
        <taxon>Agaricales</taxon>
        <taxon>Agaricales incertae sedis</taxon>
        <taxon>Dendrothele</taxon>
    </lineage>
</organism>